<organism evidence="3 4">
    <name type="scientific">Subsaximicrobium wynnwilliamsii</name>
    <dbReference type="NCBI Taxonomy" id="291179"/>
    <lineage>
        <taxon>Bacteria</taxon>
        <taxon>Pseudomonadati</taxon>
        <taxon>Bacteroidota</taxon>
        <taxon>Flavobacteriia</taxon>
        <taxon>Flavobacteriales</taxon>
        <taxon>Flavobacteriaceae</taxon>
        <taxon>Subsaximicrobium</taxon>
    </lineage>
</organism>
<dbReference type="EMBL" id="VORO01000010">
    <property type="protein sequence ID" value="TXD88961.1"/>
    <property type="molecule type" value="Genomic_DNA"/>
</dbReference>
<keyword evidence="4" id="KW-1185">Reference proteome</keyword>
<dbReference type="SMART" id="SM00028">
    <property type="entry name" value="TPR"/>
    <property type="match status" value="4"/>
</dbReference>
<dbReference type="PANTHER" id="PTHR44858">
    <property type="entry name" value="TETRATRICOPEPTIDE REPEAT PROTEIN 6"/>
    <property type="match status" value="1"/>
</dbReference>
<dbReference type="InterPro" id="IPR050498">
    <property type="entry name" value="Ycf3"/>
</dbReference>
<dbReference type="PROSITE" id="PS51257">
    <property type="entry name" value="PROKAR_LIPOPROTEIN"/>
    <property type="match status" value="1"/>
</dbReference>
<evidence type="ECO:0000256" key="1">
    <source>
        <dbReference type="ARBA" id="ARBA00022737"/>
    </source>
</evidence>
<dbReference type="Pfam" id="PF13181">
    <property type="entry name" value="TPR_8"/>
    <property type="match status" value="3"/>
</dbReference>
<accession>A0A5C6ZGT8</accession>
<dbReference type="Pfam" id="PF13174">
    <property type="entry name" value="TPR_6"/>
    <property type="match status" value="1"/>
</dbReference>
<dbReference type="InterPro" id="IPR019734">
    <property type="entry name" value="TPR_rpt"/>
</dbReference>
<comment type="caution">
    <text evidence="3">The sequence shown here is derived from an EMBL/GenBank/DDBJ whole genome shotgun (WGS) entry which is preliminary data.</text>
</comment>
<dbReference type="AlphaFoldDB" id="A0A5C6ZGT8"/>
<reference evidence="3 4" key="1">
    <citation type="submission" date="2019-08" db="EMBL/GenBank/DDBJ databases">
        <title>Genomes of Subsaximicrobium wynnwilliamsii strains.</title>
        <authorList>
            <person name="Bowman J.P."/>
        </authorList>
    </citation>
    <scope>NUCLEOTIDE SEQUENCE [LARGE SCALE GENOMIC DNA]</scope>
    <source>
        <strain evidence="3 4">2-80-2</strain>
    </source>
</reference>
<evidence type="ECO:0000313" key="4">
    <source>
        <dbReference type="Proteomes" id="UP000321578"/>
    </source>
</evidence>
<dbReference type="Gene3D" id="1.25.40.10">
    <property type="entry name" value="Tetratricopeptide repeat domain"/>
    <property type="match status" value="1"/>
</dbReference>
<dbReference type="Proteomes" id="UP000321578">
    <property type="component" value="Unassembled WGS sequence"/>
</dbReference>
<dbReference type="RefSeq" id="WP_147086585.1">
    <property type="nucleotide sequence ID" value="NZ_VORM01000005.1"/>
</dbReference>
<name>A0A5C6ZGT8_9FLAO</name>
<dbReference type="InterPro" id="IPR011990">
    <property type="entry name" value="TPR-like_helical_dom_sf"/>
</dbReference>
<proteinExistence type="predicted"/>
<evidence type="ECO:0000256" key="2">
    <source>
        <dbReference type="ARBA" id="ARBA00022803"/>
    </source>
</evidence>
<dbReference type="OrthoDB" id="935812at2"/>
<keyword evidence="1" id="KW-0677">Repeat</keyword>
<dbReference type="SUPFAM" id="SSF48452">
    <property type="entry name" value="TPR-like"/>
    <property type="match status" value="1"/>
</dbReference>
<dbReference type="PANTHER" id="PTHR44858:SF1">
    <property type="entry name" value="UDP-N-ACETYLGLUCOSAMINE--PEPTIDE N-ACETYLGLUCOSAMINYLTRANSFERASE SPINDLY-RELATED"/>
    <property type="match status" value="1"/>
</dbReference>
<gene>
    <name evidence="3" type="ORF">ESY86_10740</name>
</gene>
<keyword evidence="2" id="KW-0802">TPR repeat</keyword>
<sequence length="281" mass="32738">MSLKQTLIFVAFLSVLLSCNNKKTPVDFTQLEDEEKADLAERYHQMSNYFLQPSELYRAYKDSALLVQPENVDYRQRLSYSYKKVGEHIKAMEVLNTAVSIDTANGKADALEYRAWTLLYYYRDYEGVVRDVDLIEKITGNAYNACWGEPCGFHKGQALYKLGDFDAAIANFERVNTEEEKLGFDSRDNYMIFFYIGRCYAEMQAYDTAIIYYNKALASVEQFPEAYYQLGLIYKSRNEPTIAKTNFELAKKHIGYGMNEAYVERLDEVFLHQIERELLEN</sequence>
<evidence type="ECO:0000313" key="3">
    <source>
        <dbReference type="EMBL" id="TXD88961.1"/>
    </source>
</evidence>
<protein>
    <submittedName>
        <fullName evidence="3">Tetratricopeptide repeat protein</fullName>
    </submittedName>
</protein>